<evidence type="ECO:0000313" key="1">
    <source>
        <dbReference type="EMBL" id="EFY06990.1"/>
    </source>
</evidence>
<comment type="caution">
    <text evidence="1">The sequence shown here is derived from an EMBL/GenBank/DDBJ whole genome shotgun (WGS) entry which is preliminary data.</text>
</comment>
<dbReference type="HOGENOM" id="CLU_3277634_0_0_6"/>
<accession>E8LKF5</accession>
<organism evidence="1 2">
    <name type="scientific">Succinatimonas hippei (strain DSM 22608 / JCM 16073 / KCTC 15190 / YIT 12066)</name>
    <dbReference type="NCBI Taxonomy" id="762983"/>
    <lineage>
        <taxon>Bacteria</taxon>
        <taxon>Pseudomonadati</taxon>
        <taxon>Pseudomonadota</taxon>
        <taxon>Gammaproteobacteria</taxon>
        <taxon>Aeromonadales</taxon>
        <taxon>Succinivibrionaceae</taxon>
        <taxon>Succinatimonas</taxon>
    </lineage>
</organism>
<dbReference type="EMBL" id="AEVO01000057">
    <property type="protein sequence ID" value="EFY06990.1"/>
    <property type="molecule type" value="Genomic_DNA"/>
</dbReference>
<dbReference type="Proteomes" id="UP000018458">
    <property type="component" value="Unassembled WGS sequence"/>
</dbReference>
<proteinExistence type="predicted"/>
<evidence type="ECO:0000313" key="2">
    <source>
        <dbReference type="Proteomes" id="UP000018458"/>
    </source>
</evidence>
<protein>
    <submittedName>
        <fullName evidence="1">Uncharacterized protein</fullName>
    </submittedName>
</protein>
<keyword evidence="2" id="KW-1185">Reference proteome</keyword>
<name>E8LKF5_SUCHY</name>
<dbReference type="AlphaFoldDB" id="E8LKF5"/>
<reference evidence="1 2" key="1">
    <citation type="submission" date="2011-01" db="EMBL/GenBank/DDBJ databases">
        <authorList>
            <person name="Weinstock G."/>
            <person name="Sodergren E."/>
            <person name="Clifton S."/>
            <person name="Fulton L."/>
            <person name="Fulton B."/>
            <person name="Courtney L."/>
            <person name="Fronick C."/>
            <person name="Harrison M."/>
            <person name="Strong C."/>
            <person name="Farmer C."/>
            <person name="Delahaunty K."/>
            <person name="Markovic C."/>
            <person name="Hall O."/>
            <person name="Minx P."/>
            <person name="Tomlinson C."/>
            <person name="Mitreva M."/>
            <person name="Hou S."/>
            <person name="Chen J."/>
            <person name="Wollam A."/>
            <person name="Pepin K.H."/>
            <person name="Johnson M."/>
            <person name="Bhonagiri V."/>
            <person name="Zhang X."/>
            <person name="Suruliraj S."/>
            <person name="Warren W."/>
            <person name="Chinwalla A."/>
            <person name="Mardis E.R."/>
            <person name="Wilson R.K."/>
        </authorList>
    </citation>
    <scope>NUCLEOTIDE SEQUENCE [LARGE SCALE GENOMIC DNA]</scope>
    <source>
        <strain evidence="2">DSM 22608 / JCM 16073 / KCTC 15190 / YIT 12066</strain>
    </source>
</reference>
<sequence length="41" mass="4638">MDDYADASIDNVFRPDGLLEEFNGKYDVDILTSLMADDSYC</sequence>
<gene>
    <name evidence="1" type="ORF">HMPREF9444_01186</name>
</gene>